<comment type="caution">
    <text evidence="1">The sequence shown here is derived from an EMBL/GenBank/DDBJ whole genome shotgun (WGS) entry which is preliminary data.</text>
</comment>
<protein>
    <submittedName>
        <fullName evidence="1">Uncharacterized protein</fullName>
    </submittedName>
</protein>
<proteinExistence type="predicted"/>
<keyword evidence="2" id="KW-1185">Reference proteome</keyword>
<reference evidence="2" key="1">
    <citation type="journal article" date="2023" name="Nat. Plants">
        <title>Single-cell RNA sequencing provides a high-resolution roadmap for understanding the multicellular compartmentation of specialized metabolism.</title>
        <authorList>
            <person name="Sun S."/>
            <person name="Shen X."/>
            <person name="Li Y."/>
            <person name="Li Y."/>
            <person name="Wang S."/>
            <person name="Li R."/>
            <person name="Zhang H."/>
            <person name="Shen G."/>
            <person name="Guo B."/>
            <person name="Wei J."/>
            <person name="Xu J."/>
            <person name="St-Pierre B."/>
            <person name="Chen S."/>
            <person name="Sun C."/>
        </authorList>
    </citation>
    <scope>NUCLEOTIDE SEQUENCE [LARGE SCALE GENOMIC DNA]</scope>
</reference>
<name>A0ACB9ZRR4_CATRO</name>
<evidence type="ECO:0000313" key="1">
    <source>
        <dbReference type="EMBL" id="KAI5648902.1"/>
    </source>
</evidence>
<organism evidence="1 2">
    <name type="scientific">Catharanthus roseus</name>
    <name type="common">Madagascar periwinkle</name>
    <name type="synonym">Vinca rosea</name>
    <dbReference type="NCBI Taxonomy" id="4058"/>
    <lineage>
        <taxon>Eukaryota</taxon>
        <taxon>Viridiplantae</taxon>
        <taxon>Streptophyta</taxon>
        <taxon>Embryophyta</taxon>
        <taxon>Tracheophyta</taxon>
        <taxon>Spermatophyta</taxon>
        <taxon>Magnoliopsida</taxon>
        <taxon>eudicotyledons</taxon>
        <taxon>Gunneridae</taxon>
        <taxon>Pentapetalae</taxon>
        <taxon>asterids</taxon>
        <taxon>lamiids</taxon>
        <taxon>Gentianales</taxon>
        <taxon>Apocynaceae</taxon>
        <taxon>Rauvolfioideae</taxon>
        <taxon>Vinceae</taxon>
        <taxon>Catharanthinae</taxon>
        <taxon>Catharanthus</taxon>
    </lineage>
</organism>
<sequence length="221" mass="25686">MDLVTKALFTITNQRKNKRKRRSNLLQKNGWHRVNPRKSDHQIECGERKLVDHFKNRTIGFIYKNDSPRKRTTEMIYHSRIDRSVSEINSNPSELWASLSHTRRSKLSLSVLSFSSQTKHTVSQRLLAARKEREEATPQKLGQPVLKKRVFIEASKSPKEGRIQPSLPAFLDMLGRVETQLSKQVGMHHSLYKGHVQCYLPTFGVFQGVVQNLQLEHHCRH</sequence>
<accession>A0ACB9ZRR4</accession>
<evidence type="ECO:0000313" key="2">
    <source>
        <dbReference type="Proteomes" id="UP001060085"/>
    </source>
</evidence>
<dbReference type="EMBL" id="CM044708">
    <property type="protein sequence ID" value="KAI5648902.1"/>
    <property type="molecule type" value="Genomic_DNA"/>
</dbReference>
<gene>
    <name evidence="1" type="ORF">M9H77_34907</name>
</gene>
<dbReference type="Proteomes" id="UP001060085">
    <property type="component" value="Linkage Group LG08"/>
</dbReference>